<dbReference type="InterPro" id="IPR013766">
    <property type="entry name" value="Thioredoxin_domain"/>
</dbReference>
<dbReference type="Pfam" id="PF03190">
    <property type="entry name" value="Thioredox_DsbH"/>
    <property type="match status" value="1"/>
</dbReference>
<evidence type="ECO:0000313" key="2">
    <source>
        <dbReference type="EMBL" id="MVZ63222.1"/>
    </source>
</evidence>
<dbReference type="PROSITE" id="PS51352">
    <property type="entry name" value="THIOREDOXIN_2"/>
    <property type="match status" value="1"/>
</dbReference>
<dbReference type="Gene3D" id="3.40.30.10">
    <property type="entry name" value="Glutaredoxin"/>
    <property type="match status" value="1"/>
</dbReference>
<dbReference type="PANTHER" id="PTHR42899:SF1">
    <property type="entry name" value="SPERMATOGENESIS-ASSOCIATED PROTEIN 20"/>
    <property type="match status" value="1"/>
</dbReference>
<dbReference type="EMBL" id="WSQA01000011">
    <property type="protein sequence ID" value="MVZ63222.1"/>
    <property type="molecule type" value="Genomic_DNA"/>
</dbReference>
<dbReference type="InterPro" id="IPR036249">
    <property type="entry name" value="Thioredoxin-like_sf"/>
</dbReference>
<dbReference type="AlphaFoldDB" id="A0A6N8L643"/>
<sequence>MNVNNMIQRLILGVLFVLIGLSTYAQQAIAFQNINFAEAKAKAKQENKLIFLDGYTSWCAPCKWMEGNVFNTTEVASYYNANFINIKVDCEVGEGIDLAKHYKINSFPTYLFLNADGELMYRTQSRMEADAFLKDGQQATKKEFQIPTIKAAFDQGNRDPEFLLRYIAVMSKVDGALAQPARAALDEMAKSDTFMKSPVGWKAITQLTQNGNDWYGSYFLKNKPYFAQAVPQEEYVQMEQKLLRYAMYDYIRNNNKAEFDKGLLYFKNSKDVEKQEEAAMYEVEWAGVHGTDAEFIKLTNSLRKGLLKENDDRLSFIARRFAGKYARGTEPSAKLIEQCYVLAKQAVTLNPDSYSNQGTLADICITQKKKAEAIKSAEAARALAEFETSKIIKLADKLVERAKSI</sequence>
<evidence type="ECO:0000259" key="1">
    <source>
        <dbReference type="PROSITE" id="PS51352"/>
    </source>
</evidence>
<dbReference type="PANTHER" id="PTHR42899">
    <property type="entry name" value="SPERMATOGENESIS-ASSOCIATED PROTEIN 20"/>
    <property type="match status" value="1"/>
</dbReference>
<keyword evidence="3" id="KW-1185">Reference proteome</keyword>
<organism evidence="2 3">
    <name type="scientific">Sphingobacterium humi</name>
    <dbReference type="NCBI Taxonomy" id="1796905"/>
    <lineage>
        <taxon>Bacteria</taxon>
        <taxon>Pseudomonadati</taxon>
        <taxon>Bacteroidota</taxon>
        <taxon>Sphingobacteriia</taxon>
        <taxon>Sphingobacteriales</taxon>
        <taxon>Sphingobacteriaceae</taxon>
        <taxon>Sphingobacterium</taxon>
    </lineage>
</organism>
<dbReference type="InterPro" id="IPR024705">
    <property type="entry name" value="Ssp411"/>
</dbReference>
<dbReference type="InterPro" id="IPR004879">
    <property type="entry name" value="Ssp411-like_TRX"/>
</dbReference>
<gene>
    <name evidence="2" type="ORF">GQF63_14395</name>
</gene>
<protein>
    <submittedName>
        <fullName evidence="2">DUF255 domain-containing protein</fullName>
    </submittedName>
</protein>
<accession>A0A6N8L643</accession>
<comment type="caution">
    <text evidence="2">The sequence shown here is derived from an EMBL/GenBank/DDBJ whole genome shotgun (WGS) entry which is preliminary data.</text>
</comment>
<dbReference type="SUPFAM" id="SSF52833">
    <property type="entry name" value="Thioredoxin-like"/>
    <property type="match status" value="1"/>
</dbReference>
<evidence type="ECO:0000313" key="3">
    <source>
        <dbReference type="Proteomes" id="UP000435036"/>
    </source>
</evidence>
<proteinExistence type="predicted"/>
<reference evidence="2 3" key="1">
    <citation type="submission" date="2019-12" db="EMBL/GenBank/DDBJ databases">
        <authorList>
            <person name="Dong K."/>
        </authorList>
    </citation>
    <scope>NUCLEOTIDE SEQUENCE [LARGE SCALE GENOMIC DNA]</scope>
    <source>
        <strain evidence="2 3">JCM 31225</strain>
    </source>
</reference>
<dbReference type="Proteomes" id="UP000435036">
    <property type="component" value="Unassembled WGS sequence"/>
</dbReference>
<feature type="domain" description="Thioredoxin" evidence="1">
    <location>
        <begin position="17"/>
        <end position="141"/>
    </location>
</feature>
<name>A0A6N8L643_9SPHI</name>